<protein>
    <submittedName>
        <fullName evidence="2">DUF3263 domain-containing protein</fullName>
    </submittedName>
</protein>
<dbReference type="EMBL" id="JBBDGM010000001">
    <property type="protein sequence ID" value="MEJ1087034.1"/>
    <property type="molecule type" value="Genomic_DNA"/>
</dbReference>
<dbReference type="RefSeq" id="WP_337330707.1">
    <property type="nucleotide sequence ID" value="NZ_JBBDGM010000001.1"/>
</dbReference>
<organism evidence="2 3">
    <name type="scientific">Microbacterium bandirmense</name>
    <dbReference type="NCBI Taxonomy" id="3122050"/>
    <lineage>
        <taxon>Bacteria</taxon>
        <taxon>Bacillati</taxon>
        <taxon>Actinomycetota</taxon>
        <taxon>Actinomycetes</taxon>
        <taxon>Micrococcales</taxon>
        <taxon>Microbacteriaceae</taxon>
        <taxon>Microbacterium</taxon>
    </lineage>
</organism>
<accession>A0ABU8L8B9</accession>
<feature type="region of interest" description="Disordered" evidence="1">
    <location>
        <begin position="62"/>
        <end position="85"/>
    </location>
</feature>
<name>A0ABU8L8B9_9MICO</name>
<keyword evidence="3" id="KW-1185">Reference proteome</keyword>
<evidence type="ECO:0000313" key="3">
    <source>
        <dbReference type="Proteomes" id="UP001371224"/>
    </source>
</evidence>
<evidence type="ECO:0000313" key="2">
    <source>
        <dbReference type="EMBL" id="MEJ1087034.1"/>
    </source>
</evidence>
<reference evidence="2 3" key="1">
    <citation type="submission" date="2024-02" db="EMBL/GenBank/DDBJ databases">
        <authorList>
            <person name="Saticioglu I.B."/>
        </authorList>
    </citation>
    <scope>NUCLEOTIDE SEQUENCE [LARGE SCALE GENOMIC DNA]</scope>
    <source>
        <strain evidence="2 3">Mu-80</strain>
    </source>
</reference>
<dbReference type="InterPro" id="IPR021678">
    <property type="entry name" value="DUF3263"/>
</dbReference>
<dbReference type="Proteomes" id="UP001371224">
    <property type="component" value="Unassembled WGS sequence"/>
</dbReference>
<dbReference type="Pfam" id="PF11662">
    <property type="entry name" value="DUF3263"/>
    <property type="match status" value="1"/>
</dbReference>
<sequence>MTTTHQAPTVATLIDFAAAHPGPFNGTVDEAIRTELGITPARYFQLLSRAIKTTAALEHDPQTTYRLRRQAEQQARTRAARLGHS</sequence>
<proteinExistence type="predicted"/>
<comment type="caution">
    <text evidence="2">The sequence shown here is derived from an EMBL/GenBank/DDBJ whole genome shotgun (WGS) entry which is preliminary data.</text>
</comment>
<gene>
    <name evidence="2" type="ORF">WDU99_01740</name>
</gene>
<evidence type="ECO:0000256" key="1">
    <source>
        <dbReference type="SAM" id="MobiDB-lite"/>
    </source>
</evidence>